<feature type="compositionally biased region" description="Acidic residues" evidence="1">
    <location>
        <begin position="184"/>
        <end position="217"/>
    </location>
</feature>
<name>A0AAD7AZY4_9AGAR</name>
<evidence type="ECO:0000313" key="3">
    <source>
        <dbReference type="Proteomes" id="UP001221142"/>
    </source>
</evidence>
<feature type="region of interest" description="Disordered" evidence="1">
    <location>
        <begin position="182"/>
        <end position="229"/>
    </location>
</feature>
<keyword evidence="3" id="KW-1185">Reference proteome</keyword>
<dbReference type="AlphaFoldDB" id="A0AAD7AZY4"/>
<accession>A0AAD7AZY4</accession>
<dbReference type="Proteomes" id="UP001221142">
    <property type="component" value="Unassembled WGS sequence"/>
</dbReference>
<proteinExistence type="predicted"/>
<organism evidence="2 3">
    <name type="scientific">Roridomyces roridus</name>
    <dbReference type="NCBI Taxonomy" id="1738132"/>
    <lineage>
        <taxon>Eukaryota</taxon>
        <taxon>Fungi</taxon>
        <taxon>Dikarya</taxon>
        <taxon>Basidiomycota</taxon>
        <taxon>Agaricomycotina</taxon>
        <taxon>Agaricomycetes</taxon>
        <taxon>Agaricomycetidae</taxon>
        <taxon>Agaricales</taxon>
        <taxon>Marasmiineae</taxon>
        <taxon>Mycenaceae</taxon>
        <taxon>Roridomyces</taxon>
    </lineage>
</organism>
<evidence type="ECO:0000313" key="2">
    <source>
        <dbReference type="EMBL" id="KAJ7606223.1"/>
    </source>
</evidence>
<comment type="caution">
    <text evidence="2">The sequence shown here is derived from an EMBL/GenBank/DDBJ whole genome shotgun (WGS) entry which is preliminary data.</text>
</comment>
<reference evidence="2" key="1">
    <citation type="submission" date="2023-03" db="EMBL/GenBank/DDBJ databases">
        <title>Massive genome expansion in bonnet fungi (Mycena s.s.) driven by repeated elements and novel gene families across ecological guilds.</title>
        <authorList>
            <consortium name="Lawrence Berkeley National Laboratory"/>
            <person name="Harder C.B."/>
            <person name="Miyauchi S."/>
            <person name="Viragh M."/>
            <person name="Kuo A."/>
            <person name="Thoen E."/>
            <person name="Andreopoulos B."/>
            <person name="Lu D."/>
            <person name="Skrede I."/>
            <person name="Drula E."/>
            <person name="Henrissat B."/>
            <person name="Morin E."/>
            <person name="Kohler A."/>
            <person name="Barry K."/>
            <person name="LaButti K."/>
            <person name="Morin E."/>
            <person name="Salamov A."/>
            <person name="Lipzen A."/>
            <person name="Mereny Z."/>
            <person name="Hegedus B."/>
            <person name="Baldrian P."/>
            <person name="Stursova M."/>
            <person name="Weitz H."/>
            <person name="Taylor A."/>
            <person name="Grigoriev I.V."/>
            <person name="Nagy L.G."/>
            <person name="Martin F."/>
            <person name="Kauserud H."/>
        </authorList>
    </citation>
    <scope>NUCLEOTIDE SEQUENCE</scope>
    <source>
        <strain evidence="2">9284</strain>
    </source>
</reference>
<feature type="compositionally biased region" description="Basic and acidic residues" evidence="1">
    <location>
        <begin position="218"/>
        <end position="229"/>
    </location>
</feature>
<dbReference type="EMBL" id="JARKIF010000061">
    <property type="protein sequence ID" value="KAJ7606223.1"/>
    <property type="molecule type" value="Genomic_DNA"/>
</dbReference>
<sequence>MTTPFLPTVRRLSITRSSRKEPGPSWLAHLPTVPYQVKRDPVPLPWLAACNLAEEVFLLHSLLEEDLAMIISEGALFPDLQLLVVPQHDFQLAIPMLEARSTSIQYSTITELGLSGRIDWSRMEEPETQRDAVDELMTAGVFICDEMVLDGFEDPVAPCRGEIEARARECYRDGVGFFAAVETEYSEGEEEDQREEYDSEEGDEDSGGDFDEEDCDEDKDRESGEGAEE</sequence>
<evidence type="ECO:0000256" key="1">
    <source>
        <dbReference type="SAM" id="MobiDB-lite"/>
    </source>
</evidence>
<protein>
    <submittedName>
        <fullName evidence="2">Uncharacterized protein</fullName>
    </submittedName>
</protein>
<gene>
    <name evidence="2" type="ORF">FB45DRAFT_1041417</name>
</gene>